<feature type="signal peptide" evidence="2">
    <location>
        <begin position="1"/>
        <end position="22"/>
    </location>
</feature>
<evidence type="ECO:0000313" key="5">
    <source>
        <dbReference type="Proteomes" id="UP000315439"/>
    </source>
</evidence>
<comment type="caution">
    <text evidence="4">The sequence shown here is derived from an EMBL/GenBank/DDBJ whole genome shotgun (WGS) entry which is preliminary data.</text>
</comment>
<protein>
    <submittedName>
        <fullName evidence="4">Porin family protein</fullName>
    </submittedName>
</protein>
<dbReference type="Proteomes" id="UP000315439">
    <property type="component" value="Unassembled WGS sequence"/>
</dbReference>
<accession>A0A545UHQ3</accession>
<dbReference type="OrthoDB" id="5823352at2"/>
<gene>
    <name evidence="4" type="ORF">FLL46_05585</name>
</gene>
<sequence length="200" mass="22030">MKKPAHLISIMLLASSSFTAIAEEGKFSPHTFGIQAAGGSAEYKGSSEDGDGVAHVYTYYNYAFSSDYSVETGITAGTDADDWKCTEVNGNEWVCRSDNRPIFDLQADKLEYSTIVMALKAKYQLSKRNSLYAKVGGQFYDYEFSRNNARVADKSGFGALIEGGWEIRWSSGWGLNAAYQYSDMGDLEVTSFNVGTSYSF</sequence>
<name>A0A545UHQ3_9GAMM</name>
<evidence type="ECO:0000259" key="3">
    <source>
        <dbReference type="Pfam" id="PF13505"/>
    </source>
</evidence>
<keyword evidence="1 2" id="KW-0732">Signal</keyword>
<keyword evidence="5" id="KW-1185">Reference proteome</keyword>
<dbReference type="SUPFAM" id="SSF56925">
    <property type="entry name" value="OMPA-like"/>
    <property type="match status" value="1"/>
</dbReference>
<dbReference type="InterPro" id="IPR011250">
    <property type="entry name" value="OMP/PagP_B-barrel"/>
</dbReference>
<reference evidence="4 5" key="1">
    <citation type="submission" date="2019-07" db="EMBL/GenBank/DDBJ databases">
        <title>Draft genome for Aliikangiella sp. M105.</title>
        <authorList>
            <person name="Wang G."/>
        </authorList>
    </citation>
    <scope>NUCLEOTIDE SEQUENCE [LARGE SCALE GENOMIC DNA]</scope>
    <source>
        <strain evidence="4 5">M105</strain>
    </source>
</reference>
<dbReference type="RefSeq" id="WP_142892486.1">
    <property type="nucleotide sequence ID" value="NZ_ML660161.1"/>
</dbReference>
<dbReference type="EMBL" id="VIKS01000003">
    <property type="protein sequence ID" value="TQV89001.1"/>
    <property type="molecule type" value="Genomic_DNA"/>
</dbReference>
<organism evidence="4 5">
    <name type="scientific">Aliikangiella coralliicola</name>
    <dbReference type="NCBI Taxonomy" id="2592383"/>
    <lineage>
        <taxon>Bacteria</taxon>
        <taxon>Pseudomonadati</taxon>
        <taxon>Pseudomonadota</taxon>
        <taxon>Gammaproteobacteria</taxon>
        <taxon>Oceanospirillales</taxon>
        <taxon>Pleioneaceae</taxon>
        <taxon>Aliikangiella</taxon>
    </lineage>
</organism>
<proteinExistence type="predicted"/>
<dbReference type="AlphaFoldDB" id="A0A545UHQ3"/>
<dbReference type="InterPro" id="IPR027385">
    <property type="entry name" value="Beta-barrel_OMP"/>
</dbReference>
<evidence type="ECO:0000256" key="1">
    <source>
        <dbReference type="ARBA" id="ARBA00022729"/>
    </source>
</evidence>
<evidence type="ECO:0000313" key="4">
    <source>
        <dbReference type="EMBL" id="TQV89001.1"/>
    </source>
</evidence>
<dbReference type="Gene3D" id="2.40.160.20">
    <property type="match status" value="1"/>
</dbReference>
<feature type="chain" id="PRO_5021941799" evidence="2">
    <location>
        <begin position="23"/>
        <end position="200"/>
    </location>
</feature>
<evidence type="ECO:0000256" key="2">
    <source>
        <dbReference type="SAM" id="SignalP"/>
    </source>
</evidence>
<dbReference type="Pfam" id="PF13505">
    <property type="entry name" value="OMP_b-brl"/>
    <property type="match status" value="1"/>
</dbReference>
<feature type="domain" description="Outer membrane protein beta-barrel" evidence="3">
    <location>
        <begin position="13"/>
        <end position="200"/>
    </location>
</feature>